<reference evidence="2 3" key="1">
    <citation type="submission" date="2015-07" db="EMBL/GenBank/DDBJ databases">
        <title>Isolation and Genomic Characterization of a Novel Halophilic Metal-Reducing Deltaproteobacterium from the Deep Subsurface.</title>
        <authorList>
            <person name="Badalamenti J.P."/>
            <person name="Summers Z.M."/>
            <person name="Gralnick J.A."/>
            <person name="Bond D.R."/>
        </authorList>
    </citation>
    <scope>NUCLEOTIDE SEQUENCE [LARGE SCALE GENOMIC DNA]</scope>
    <source>
        <strain evidence="2 3">WTL</strain>
    </source>
</reference>
<protein>
    <recommendedName>
        <fullName evidence="4">Lmo0937 family membrane protein</fullName>
    </recommendedName>
</protein>
<evidence type="ECO:0000256" key="1">
    <source>
        <dbReference type="SAM" id="Phobius"/>
    </source>
</evidence>
<dbReference type="STRING" id="1603606.DSOUD_3034"/>
<accession>A0A0M4D8Q8</accession>
<gene>
    <name evidence="2" type="ORF">DSOUD_3034</name>
</gene>
<dbReference type="InterPro" id="IPR043727">
    <property type="entry name" value="Lmo0937-like"/>
</dbReference>
<proteinExistence type="predicted"/>
<dbReference type="Proteomes" id="UP000057158">
    <property type="component" value="Chromosome"/>
</dbReference>
<feature type="transmembrane region" description="Helical" evidence="1">
    <location>
        <begin position="26"/>
        <end position="43"/>
    </location>
</feature>
<dbReference type="AlphaFoldDB" id="A0A0M4D8Q8"/>
<evidence type="ECO:0000313" key="2">
    <source>
        <dbReference type="EMBL" id="ALC17760.1"/>
    </source>
</evidence>
<dbReference type="KEGG" id="des:DSOUD_3034"/>
<name>A0A0M4D8Q8_9BACT</name>
<keyword evidence="1" id="KW-0472">Membrane</keyword>
<dbReference type="EMBL" id="CP010802">
    <property type="protein sequence ID" value="ALC17760.1"/>
    <property type="molecule type" value="Genomic_DNA"/>
</dbReference>
<dbReference type="PATRIC" id="fig|1603606.3.peg.3271"/>
<keyword evidence="1" id="KW-1133">Transmembrane helix</keyword>
<organism evidence="2 3">
    <name type="scientific">Desulfuromonas soudanensis</name>
    <dbReference type="NCBI Taxonomy" id="1603606"/>
    <lineage>
        <taxon>Bacteria</taxon>
        <taxon>Pseudomonadati</taxon>
        <taxon>Thermodesulfobacteriota</taxon>
        <taxon>Desulfuromonadia</taxon>
        <taxon>Desulfuromonadales</taxon>
        <taxon>Desulfuromonadaceae</taxon>
        <taxon>Desulfuromonas</taxon>
    </lineage>
</organism>
<dbReference type="NCBIfam" id="NF033488">
    <property type="entry name" value="lmo0937_fam_TM"/>
    <property type="match status" value="1"/>
</dbReference>
<keyword evidence="1" id="KW-0812">Transmembrane</keyword>
<evidence type="ECO:0000313" key="3">
    <source>
        <dbReference type="Proteomes" id="UP000057158"/>
    </source>
</evidence>
<dbReference type="RefSeq" id="WP_157671923.1">
    <property type="nucleotide sequence ID" value="NZ_CP010802.1"/>
</dbReference>
<keyword evidence="3" id="KW-1185">Reference proteome</keyword>
<evidence type="ECO:0008006" key="4">
    <source>
        <dbReference type="Google" id="ProtNLM"/>
    </source>
</evidence>
<sequence>MLWTLCVILIVLWLLGIVTSTTMGGLIHILLVIAVIMLLVRVIQGRKIL</sequence>
<dbReference type="Pfam" id="PF18919">
    <property type="entry name" value="DUF5670"/>
    <property type="match status" value="1"/>
</dbReference>